<feature type="signal peptide" evidence="2">
    <location>
        <begin position="1"/>
        <end position="20"/>
    </location>
</feature>
<protein>
    <submittedName>
        <fullName evidence="3">Uncharacterized protein</fullName>
    </submittedName>
</protein>
<dbReference type="Proteomes" id="UP000199632">
    <property type="component" value="Unassembled WGS sequence"/>
</dbReference>
<evidence type="ECO:0000256" key="2">
    <source>
        <dbReference type="SAM" id="SignalP"/>
    </source>
</evidence>
<evidence type="ECO:0000313" key="3">
    <source>
        <dbReference type="EMBL" id="SDY52789.1"/>
    </source>
</evidence>
<dbReference type="STRING" id="137265.SAMN05421684_0204"/>
<accession>A0A1H3KL48</accession>
<dbReference type="EMBL" id="FNQB01000001">
    <property type="protein sequence ID" value="SDY52789.1"/>
    <property type="molecule type" value="Genomic_DNA"/>
</dbReference>
<evidence type="ECO:0000313" key="4">
    <source>
        <dbReference type="Proteomes" id="UP000199632"/>
    </source>
</evidence>
<feature type="compositionally biased region" description="Low complexity" evidence="1">
    <location>
        <begin position="35"/>
        <end position="50"/>
    </location>
</feature>
<gene>
    <name evidence="3" type="ORF">SAMN05421684_0204</name>
</gene>
<reference evidence="4" key="1">
    <citation type="submission" date="2016-10" db="EMBL/GenBank/DDBJ databases">
        <authorList>
            <person name="Varghese N."/>
            <person name="Submissions S."/>
        </authorList>
    </citation>
    <scope>NUCLEOTIDE SEQUENCE [LARGE SCALE GENOMIC DNA]</scope>
    <source>
        <strain evidence="4">DSM 44718</strain>
    </source>
</reference>
<feature type="chain" id="PRO_5011707980" evidence="2">
    <location>
        <begin position="21"/>
        <end position="171"/>
    </location>
</feature>
<keyword evidence="4" id="KW-1185">Reference proteome</keyword>
<name>A0A1H3KL48_9ACTN</name>
<organism evidence="3 4">
    <name type="scientific">Asanoa ishikariensis</name>
    <dbReference type="NCBI Taxonomy" id="137265"/>
    <lineage>
        <taxon>Bacteria</taxon>
        <taxon>Bacillati</taxon>
        <taxon>Actinomycetota</taxon>
        <taxon>Actinomycetes</taxon>
        <taxon>Micromonosporales</taxon>
        <taxon>Micromonosporaceae</taxon>
        <taxon>Asanoa</taxon>
    </lineage>
</organism>
<dbReference type="AlphaFoldDB" id="A0A1H3KL48"/>
<keyword evidence="2" id="KW-0732">Signal</keyword>
<feature type="region of interest" description="Disordered" evidence="1">
    <location>
        <begin position="25"/>
        <end position="76"/>
    </location>
</feature>
<sequence>MRRPIPLGMLAVSATVTLLAAGCGTPPELNPPGTTVPRPSATASPSASTLPPQPPLPPPPSSPTATTGFPDSPAVACGGRPSAAQVITLLKRRGMLASSYNGRVTVGPMCAGTWQWSVLDTNNGPLQAVSEIRGNTLRLITAGTDVCSIEVRAGAPAGIRSAACDALPPSL</sequence>
<dbReference type="PROSITE" id="PS51257">
    <property type="entry name" value="PROKAR_LIPOPROTEIN"/>
    <property type="match status" value="1"/>
</dbReference>
<feature type="compositionally biased region" description="Pro residues" evidence="1">
    <location>
        <begin position="51"/>
        <end position="62"/>
    </location>
</feature>
<proteinExistence type="predicted"/>
<evidence type="ECO:0000256" key="1">
    <source>
        <dbReference type="SAM" id="MobiDB-lite"/>
    </source>
</evidence>